<dbReference type="HOGENOM" id="CLU_3244031_0_0_10"/>
<feature type="non-terminal residue" evidence="1">
    <location>
        <position position="1"/>
    </location>
</feature>
<evidence type="ECO:0000313" key="1">
    <source>
        <dbReference type="EMBL" id="EEC97772.1"/>
    </source>
</evidence>
<dbReference type="Proteomes" id="UP000005510">
    <property type="component" value="Unassembled WGS sequence"/>
</dbReference>
<protein>
    <recommendedName>
        <fullName evidence="3">2-oxoacid:ferredoxin oxidoreductase subunit beta</fullName>
    </recommendedName>
</protein>
<dbReference type="AlphaFoldDB" id="B7B6Z8"/>
<organism evidence="1 2">
    <name type="scientific">Parabacteroides johnsonii DSM 18315</name>
    <dbReference type="NCBI Taxonomy" id="537006"/>
    <lineage>
        <taxon>Bacteria</taxon>
        <taxon>Pseudomonadati</taxon>
        <taxon>Bacteroidota</taxon>
        <taxon>Bacteroidia</taxon>
        <taxon>Bacteroidales</taxon>
        <taxon>Tannerellaceae</taxon>
        <taxon>Parabacteroides</taxon>
    </lineage>
</organism>
<dbReference type="STRING" id="537006.PRABACTJOHN_00794"/>
<name>B7B6Z8_9BACT</name>
<reference evidence="1 2" key="1">
    <citation type="submission" date="2008-10" db="EMBL/GenBank/DDBJ databases">
        <title>Draft genome sequence of Parabacteroides johnsonii (DSM 18315).</title>
        <authorList>
            <person name="Sudarsanam P."/>
            <person name="Ley R."/>
            <person name="Guruge J."/>
            <person name="Turnbaugh P.J."/>
            <person name="Mahowald M."/>
            <person name="Liep D."/>
            <person name="Gordon J."/>
        </authorList>
    </citation>
    <scope>NUCLEOTIDE SEQUENCE [LARGE SCALE GENOMIC DNA]</scope>
    <source>
        <strain evidence="1 2">DSM 18315</strain>
    </source>
</reference>
<accession>B7B6Z8</accession>
<proteinExistence type="predicted"/>
<dbReference type="EMBL" id="ABYH01000055">
    <property type="protein sequence ID" value="EEC97772.1"/>
    <property type="molecule type" value="Genomic_DNA"/>
</dbReference>
<sequence>IRDVDAPVYDEAVHQQIEEVQAKNPIRNLQDYLMSGEIWEVK</sequence>
<evidence type="ECO:0008006" key="3">
    <source>
        <dbReference type="Google" id="ProtNLM"/>
    </source>
</evidence>
<comment type="caution">
    <text evidence="1">The sequence shown here is derived from an EMBL/GenBank/DDBJ whole genome shotgun (WGS) entry which is preliminary data.</text>
</comment>
<reference evidence="1 2" key="2">
    <citation type="submission" date="2008-10" db="EMBL/GenBank/DDBJ databases">
        <authorList>
            <person name="Fulton L."/>
            <person name="Clifton S."/>
            <person name="Fulton B."/>
            <person name="Xu J."/>
            <person name="Minx P."/>
            <person name="Pepin K.H."/>
            <person name="Johnson M."/>
            <person name="Bhonagiri V."/>
            <person name="Nash W.E."/>
            <person name="Mardis E.R."/>
            <person name="Wilson R.K."/>
        </authorList>
    </citation>
    <scope>NUCLEOTIDE SEQUENCE [LARGE SCALE GENOMIC DNA]</scope>
    <source>
        <strain evidence="1 2">DSM 18315</strain>
    </source>
</reference>
<gene>
    <name evidence="1" type="ORF">PRABACTJOHN_00794</name>
</gene>
<evidence type="ECO:0000313" key="2">
    <source>
        <dbReference type="Proteomes" id="UP000005510"/>
    </source>
</evidence>